<evidence type="ECO:0000313" key="3">
    <source>
        <dbReference type="Proteomes" id="UP000694240"/>
    </source>
</evidence>
<protein>
    <submittedName>
        <fullName evidence="2">F-box-like domain superfamily</fullName>
    </submittedName>
</protein>
<sequence>MRRGENSDSFPNDLIPEILSRLPAKSIARFRCVSKLWESMLSQPYFTELFHTRSSSNPRLLIGVEQGGVWSFFSSPQPQNHYGKSSLVVASDFHMKFSEDRLPFYRSYASGLIYFPNMWISSQNDHVVRVICNPSTGQYVILPLDLTTTPRNINGLLGFDPIGKQFKVLVHNRRVNDELVYHILTLGTENLKWREIKFPLFCDLSSEMICINGVLYYLTSGGFLLKLHMWVLEDVEKHEWTRYAYTVRAENLIKDNDYINVVGATASGEIVLAKKNACKPFSVLYFNPEKNTLLSVEIQGVGKEEEWFDYHSVYYFVDHVEDIKFDVMKKTYAATSIS</sequence>
<dbReference type="PANTHER" id="PTHR31111">
    <property type="entry name" value="BNAA05G37150D PROTEIN-RELATED"/>
    <property type="match status" value="1"/>
</dbReference>
<organism evidence="2 3">
    <name type="scientific">Arabidopsis thaliana x Arabidopsis arenosa</name>
    <dbReference type="NCBI Taxonomy" id="1240361"/>
    <lineage>
        <taxon>Eukaryota</taxon>
        <taxon>Viridiplantae</taxon>
        <taxon>Streptophyta</taxon>
        <taxon>Embryophyta</taxon>
        <taxon>Tracheophyta</taxon>
        <taxon>Spermatophyta</taxon>
        <taxon>Magnoliopsida</taxon>
        <taxon>eudicotyledons</taxon>
        <taxon>Gunneridae</taxon>
        <taxon>Pentapetalae</taxon>
        <taxon>rosids</taxon>
        <taxon>malvids</taxon>
        <taxon>Brassicales</taxon>
        <taxon>Brassicaceae</taxon>
        <taxon>Camelineae</taxon>
        <taxon>Arabidopsis</taxon>
    </lineage>
</organism>
<dbReference type="EMBL" id="JAEFBK010000006">
    <property type="protein sequence ID" value="KAG7593521.1"/>
    <property type="molecule type" value="Genomic_DNA"/>
</dbReference>
<dbReference type="PROSITE" id="PS50181">
    <property type="entry name" value="FBOX"/>
    <property type="match status" value="1"/>
</dbReference>
<dbReference type="Proteomes" id="UP000694240">
    <property type="component" value="Chromosome 6"/>
</dbReference>
<dbReference type="AlphaFoldDB" id="A0A8T2CE17"/>
<reference evidence="2 3" key="1">
    <citation type="submission" date="2020-12" db="EMBL/GenBank/DDBJ databases">
        <title>Concerted genomic and epigenomic changes stabilize Arabidopsis allopolyploids.</title>
        <authorList>
            <person name="Chen Z."/>
        </authorList>
    </citation>
    <scope>NUCLEOTIDE SEQUENCE [LARGE SCALE GENOMIC DNA]</scope>
    <source>
        <strain evidence="2">Allo738</strain>
        <tissue evidence="2">Leaf</tissue>
    </source>
</reference>
<keyword evidence="3" id="KW-1185">Reference proteome</keyword>
<dbReference type="PANTHER" id="PTHR31111:SF130">
    <property type="entry name" value="F-BOX ASSOCIATED UBIQUITINATION EFFECTOR FAMILY PROTEIN"/>
    <property type="match status" value="1"/>
</dbReference>
<dbReference type="Pfam" id="PF00646">
    <property type="entry name" value="F-box"/>
    <property type="match status" value="1"/>
</dbReference>
<gene>
    <name evidence="2" type="ORF">ISN45_Aa01g023140</name>
</gene>
<evidence type="ECO:0000259" key="1">
    <source>
        <dbReference type="PROSITE" id="PS50181"/>
    </source>
</evidence>
<name>A0A8T2CE17_9BRAS</name>
<dbReference type="Pfam" id="PF08268">
    <property type="entry name" value="FBA_3"/>
    <property type="match status" value="2"/>
</dbReference>
<evidence type="ECO:0000313" key="2">
    <source>
        <dbReference type="EMBL" id="KAG7593521.1"/>
    </source>
</evidence>
<feature type="domain" description="F-box" evidence="1">
    <location>
        <begin position="4"/>
        <end position="53"/>
    </location>
</feature>
<comment type="caution">
    <text evidence="2">The sequence shown here is derived from an EMBL/GenBank/DDBJ whole genome shotgun (WGS) entry which is preliminary data.</text>
</comment>
<dbReference type="InterPro" id="IPR017451">
    <property type="entry name" value="F-box-assoc_interact_dom"/>
</dbReference>
<dbReference type="InterPro" id="IPR001810">
    <property type="entry name" value="F-box_dom"/>
</dbReference>
<dbReference type="SMART" id="SM00256">
    <property type="entry name" value="FBOX"/>
    <property type="match status" value="1"/>
</dbReference>
<accession>A0A8T2CE17</accession>
<proteinExistence type="predicted"/>
<dbReference type="CDD" id="cd22157">
    <property type="entry name" value="F-box_AtFBW1-like"/>
    <property type="match status" value="1"/>
</dbReference>
<dbReference type="InterPro" id="IPR013187">
    <property type="entry name" value="F-box-assoc_dom_typ3"/>
</dbReference>
<dbReference type="NCBIfam" id="TIGR01640">
    <property type="entry name" value="F_box_assoc_1"/>
    <property type="match status" value="1"/>
</dbReference>